<proteinExistence type="predicted"/>
<dbReference type="Proteomes" id="UP000199301">
    <property type="component" value="Unassembled WGS sequence"/>
</dbReference>
<dbReference type="SUPFAM" id="SSF51556">
    <property type="entry name" value="Metallo-dependent hydrolases"/>
    <property type="match status" value="1"/>
</dbReference>
<dbReference type="OrthoDB" id="8673173at2"/>
<name>A0A1H0YND0_9ACTN</name>
<dbReference type="GO" id="GO:0019748">
    <property type="term" value="P:secondary metabolic process"/>
    <property type="evidence" value="ECO:0007669"/>
    <property type="project" value="TreeGrafter"/>
</dbReference>
<sequence>MQSKIALEEHWESPDFYATGSHDFVNADYFADVQRRLQEVDQRVEDMDRNGIGVSILSLTQPGIEGVTDTGKAVDLARRMNDQAAELVARHPERLRAFAAVPLQDPEKAADELERAVRELGFVGALVNGYSNVGDETTAQYLDEPQVDPFWARVQQLGVPVYLHPRIPLPDQQRIYRGYEGLLGSAWGFGQETATHALRLILSGLLDRYPDVNIVLGHLGEGLPFTLPRVEHRLRHQRPETHGAHEKPPTEYLRNNFYLTTSGVFRTQALLNTMLEVGTDRLLFSVDYPYESMDELAPWFDECPISETDRAKLGRTNSEKLFGITQPAA</sequence>
<evidence type="ECO:0000313" key="4">
    <source>
        <dbReference type="Proteomes" id="UP000199301"/>
    </source>
</evidence>
<dbReference type="RefSeq" id="WP_092520825.1">
    <property type="nucleotide sequence ID" value="NZ_FNKO01000001.1"/>
</dbReference>
<gene>
    <name evidence="3" type="ORF">SAMN04489718_0563</name>
</gene>
<protein>
    <submittedName>
        <fullName evidence="3">2,3-dihydroxybenzoate decarboxylase</fullName>
    </submittedName>
</protein>
<keyword evidence="1" id="KW-0456">Lyase</keyword>
<dbReference type="GO" id="GO:0016831">
    <property type="term" value="F:carboxy-lyase activity"/>
    <property type="evidence" value="ECO:0007669"/>
    <property type="project" value="InterPro"/>
</dbReference>
<dbReference type="Gene3D" id="3.20.20.140">
    <property type="entry name" value="Metal-dependent hydrolases"/>
    <property type="match status" value="1"/>
</dbReference>
<dbReference type="PANTHER" id="PTHR21240:SF30">
    <property type="entry name" value="AMIDOHYDROLASE-RELATED DOMAIN-CONTAINING PROTEIN-RELATED"/>
    <property type="match status" value="1"/>
</dbReference>
<dbReference type="STRING" id="995062.SAMN04489718_0563"/>
<dbReference type="InterPro" id="IPR006680">
    <property type="entry name" value="Amidohydro-rel"/>
</dbReference>
<evidence type="ECO:0000259" key="2">
    <source>
        <dbReference type="Pfam" id="PF04909"/>
    </source>
</evidence>
<accession>A0A1H0YND0</accession>
<dbReference type="InterPro" id="IPR032466">
    <property type="entry name" value="Metal_Hydrolase"/>
</dbReference>
<keyword evidence="4" id="KW-1185">Reference proteome</keyword>
<dbReference type="AlphaFoldDB" id="A0A1H0YND0"/>
<feature type="domain" description="Amidohydrolase-related" evidence="2">
    <location>
        <begin position="34"/>
        <end position="324"/>
    </location>
</feature>
<dbReference type="Pfam" id="PF04909">
    <property type="entry name" value="Amidohydro_2"/>
    <property type="match status" value="1"/>
</dbReference>
<evidence type="ECO:0000256" key="1">
    <source>
        <dbReference type="ARBA" id="ARBA00023239"/>
    </source>
</evidence>
<evidence type="ECO:0000313" key="3">
    <source>
        <dbReference type="EMBL" id="SDQ16451.1"/>
    </source>
</evidence>
<dbReference type="PANTHER" id="PTHR21240">
    <property type="entry name" value="2-AMINO-3-CARBOXYLMUCONATE-6-SEMIALDEHYDE DECARBOXYLASE"/>
    <property type="match status" value="1"/>
</dbReference>
<dbReference type="GO" id="GO:0016787">
    <property type="term" value="F:hydrolase activity"/>
    <property type="evidence" value="ECO:0007669"/>
    <property type="project" value="InterPro"/>
</dbReference>
<dbReference type="EMBL" id="FNKO01000001">
    <property type="protein sequence ID" value="SDQ16451.1"/>
    <property type="molecule type" value="Genomic_DNA"/>
</dbReference>
<organism evidence="3 4">
    <name type="scientific">Actinopolyspora saharensis</name>
    <dbReference type="NCBI Taxonomy" id="995062"/>
    <lineage>
        <taxon>Bacteria</taxon>
        <taxon>Bacillati</taxon>
        <taxon>Actinomycetota</taxon>
        <taxon>Actinomycetes</taxon>
        <taxon>Actinopolysporales</taxon>
        <taxon>Actinopolysporaceae</taxon>
        <taxon>Actinopolyspora</taxon>
    </lineage>
</organism>
<reference evidence="4" key="1">
    <citation type="submission" date="2016-10" db="EMBL/GenBank/DDBJ databases">
        <authorList>
            <person name="Varghese N."/>
            <person name="Submissions S."/>
        </authorList>
    </citation>
    <scope>NUCLEOTIDE SEQUENCE [LARGE SCALE GENOMIC DNA]</scope>
    <source>
        <strain evidence="4">DSM 45459</strain>
    </source>
</reference>
<dbReference type="GO" id="GO:0005829">
    <property type="term" value="C:cytosol"/>
    <property type="evidence" value="ECO:0007669"/>
    <property type="project" value="TreeGrafter"/>
</dbReference>
<dbReference type="InterPro" id="IPR032465">
    <property type="entry name" value="ACMSD"/>
</dbReference>